<dbReference type="InterPro" id="IPR003609">
    <property type="entry name" value="Pan_app"/>
</dbReference>
<name>A0A430QM43_SCHBO</name>
<reference evidence="3 4" key="1">
    <citation type="journal article" date="2019" name="PLoS Pathog.">
        <title>Genome sequence of the bovine parasite Schistosoma bovis Tanzania.</title>
        <authorList>
            <person name="Oey H."/>
            <person name="Zakrzewski M."/>
            <person name="Gobert G."/>
            <person name="Gravermann K."/>
            <person name="Stoye J."/>
            <person name="Jones M."/>
            <person name="Mcmanus D."/>
            <person name="Krause L."/>
        </authorList>
    </citation>
    <scope>NUCLEOTIDE SEQUENCE [LARGE SCALE GENOMIC DNA]</scope>
    <source>
        <strain evidence="3 4">TAN1997</strain>
    </source>
</reference>
<keyword evidence="1" id="KW-0472">Membrane</keyword>
<evidence type="ECO:0000313" key="4">
    <source>
        <dbReference type="Proteomes" id="UP000290809"/>
    </source>
</evidence>
<keyword evidence="1" id="KW-0812">Transmembrane</keyword>
<evidence type="ECO:0000256" key="1">
    <source>
        <dbReference type="SAM" id="Phobius"/>
    </source>
</evidence>
<organism evidence="3 4">
    <name type="scientific">Schistosoma bovis</name>
    <name type="common">Blood fluke</name>
    <dbReference type="NCBI Taxonomy" id="6184"/>
    <lineage>
        <taxon>Eukaryota</taxon>
        <taxon>Metazoa</taxon>
        <taxon>Spiralia</taxon>
        <taxon>Lophotrochozoa</taxon>
        <taxon>Platyhelminthes</taxon>
        <taxon>Trematoda</taxon>
        <taxon>Digenea</taxon>
        <taxon>Strigeidida</taxon>
        <taxon>Schistosomatoidea</taxon>
        <taxon>Schistosomatidae</taxon>
        <taxon>Schistosoma</taxon>
    </lineage>
</organism>
<feature type="transmembrane region" description="Helical" evidence="1">
    <location>
        <begin position="6"/>
        <end position="24"/>
    </location>
</feature>
<dbReference type="PROSITE" id="PS50948">
    <property type="entry name" value="PAN"/>
    <property type="match status" value="1"/>
</dbReference>
<dbReference type="EMBL" id="QMKO01001553">
    <property type="protein sequence ID" value="RTG88772.1"/>
    <property type="molecule type" value="Genomic_DNA"/>
</dbReference>
<feature type="domain" description="Apple" evidence="2">
    <location>
        <begin position="48"/>
        <end position="128"/>
    </location>
</feature>
<gene>
    <name evidence="3" type="ORF">DC041_0011283</name>
</gene>
<accession>A0A430QM43</accession>
<comment type="caution">
    <text evidence="3">The sequence shown here is derived from an EMBL/GenBank/DDBJ whole genome shotgun (WGS) entry which is preliminary data.</text>
</comment>
<protein>
    <recommendedName>
        <fullName evidence="2">Apple domain-containing protein</fullName>
    </recommendedName>
</protein>
<proteinExistence type="predicted"/>
<evidence type="ECO:0000313" key="3">
    <source>
        <dbReference type="EMBL" id="RTG88772.1"/>
    </source>
</evidence>
<sequence>MTKHLFIIHAYISIHFLACYYTQINSRSSIILLSTCKWCTNCSKIMPCDYSKWIGGWGLPNQSFINNYTLSMVQTSSSCLNECLSNPLCYSYTSPTDLPTQCTLYSKPINLTGELYNRTAFEFGTRICCTDVKNIGVPMSPCLPCSTCTKLMQCNQTYYLVKPGLPNNQFLSTYLLRQVNATINCASECELNPYCLSFSYIVVSSVYSARRFDNNNHTQSFIDIHVISDAHTQETLQINVTVRYRNPLNNFDPIESRTVIELDA</sequence>
<evidence type="ECO:0000259" key="2">
    <source>
        <dbReference type="PROSITE" id="PS50948"/>
    </source>
</evidence>
<keyword evidence="4" id="KW-1185">Reference proteome</keyword>
<keyword evidence="1" id="KW-1133">Transmembrane helix</keyword>
<dbReference type="Proteomes" id="UP000290809">
    <property type="component" value="Unassembled WGS sequence"/>
</dbReference>
<dbReference type="AlphaFoldDB" id="A0A430QM43"/>